<dbReference type="AlphaFoldDB" id="A0A9P9EL48"/>
<dbReference type="SUPFAM" id="SSF57701">
    <property type="entry name" value="Zn2/Cys6 DNA-binding domain"/>
    <property type="match status" value="1"/>
</dbReference>
<dbReference type="OrthoDB" id="2534600at2759"/>
<feature type="compositionally biased region" description="Polar residues" evidence="3">
    <location>
        <begin position="705"/>
        <end position="737"/>
    </location>
</feature>
<feature type="domain" description="Zn(2)-C6 fungal-type" evidence="4">
    <location>
        <begin position="53"/>
        <end position="83"/>
    </location>
</feature>
<dbReference type="GO" id="GO:0006351">
    <property type="term" value="P:DNA-templated transcription"/>
    <property type="evidence" value="ECO:0007669"/>
    <property type="project" value="InterPro"/>
</dbReference>
<dbReference type="InterPro" id="IPR007219">
    <property type="entry name" value="XnlR_reg_dom"/>
</dbReference>
<dbReference type="InterPro" id="IPR036864">
    <property type="entry name" value="Zn2-C6_fun-type_DNA-bd_sf"/>
</dbReference>
<feature type="region of interest" description="Disordered" evidence="3">
    <location>
        <begin position="190"/>
        <end position="222"/>
    </location>
</feature>
<keyword evidence="2" id="KW-0539">Nucleus</keyword>
<dbReference type="SMART" id="SM00066">
    <property type="entry name" value="GAL4"/>
    <property type="match status" value="1"/>
</dbReference>
<gene>
    <name evidence="5" type="ORF">B0J13DRAFT_637235</name>
</gene>
<comment type="caution">
    <text evidence="5">The sequence shown here is derived from an EMBL/GenBank/DDBJ whole genome shotgun (WGS) entry which is preliminary data.</text>
</comment>
<evidence type="ECO:0000259" key="4">
    <source>
        <dbReference type="PROSITE" id="PS50048"/>
    </source>
</evidence>
<dbReference type="PROSITE" id="PS50048">
    <property type="entry name" value="ZN2_CY6_FUNGAL_2"/>
    <property type="match status" value="1"/>
</dbReference>
<dbReference type="GO" id="GO:0000981">
    <property type="term" value="F:DNA-binding transcription factor activity, RNA polymerase II-specific"/>
    <property type="evidence" value="ECO:0007669"/>
    <property type="project" value="InterPro"/>
</dbReference>
<feature type="region of interest" description="Disordered" evidence="3">
    <location>
        <begin position="1"/>
        <end position="40"/>
    </location>
</feature>
<dbReference type="Pfam" id="PF00172">
    <property type="entry name" value="Zn_clus"/>
    <property type="match status" value="1"/>
</dbReference>
<name>A0A9P9EL48_9HYPO</name>
<dbReference type="GO" id="GO:0003677">
    <property type="term" value="F:DNA binding"/>
    <property type="evidence" value="ECO:0007669"/>
    <property type="project" value="InterPro"/>
</dbReference>
<evidence type="ECO:0000256" key="2">
    <source>
        <dbReference type="ARBA" id="ARBA00023242"/>
    </source>
</evidence>
<protein>
    <recommendedName>
        <fullName evidence="4">Zn(2)-C6 fungal-type domain-containing protein</fullName>
    </recommendedName>
</protein>
<dbReference type="PANTHER" id="PTHR47655">
    <property type="entry name" value="QUINIC ACID UTILIZATION ACTIVATOR"/>
    <property type="match status" value="1"/>
</dbReference>
<organism evidence="5 6">
    <name type="scientific">Dactylonectria estremocensis</name>
    <dbReference type="NCBI Taxonomy" id="1079267"/>
    <lineage>
        <taxon>Eukaryota</taxon>
        <taxon>Fungi</taxon>
        <taxon>Dikarya</taxon>
        <taxon>Ascomycota</taxon>
        <taxon>Pezizomycotina</taxon>
        <taxon>Sordariomycetes</taxon>
        <taxon>Hypocreomycetidae</taxon>
        <taxon>Hypocreales</taxon>
        <taxon>Nectriaceae</taxon>
        <taxon>Dactylonectria</taxon>
    </lineage>
</organism>
<keyword evidence="1" id="KW-0479">Metal-binding</keyword>
<dbReference type="PANTHER" id="PTHR47655:SF2">
    <property type="entry name" value="QUINIC ACID UTILIZATION ACTIVATOR"/>
    <property type="match status" value="1"/>
</dbReference>
<dbReference type="InterPro" id="IPR052783">
    <property type="entry name" value="Metabolic/Drug-Res_Regulator"/>
</dbReference>
<evidence type="ECO:0000256" key="1">
    <source>
        <dbReference type="ARBA" id="ARBA00022723"/>
    </source>
</evidence>
<dbReference type="GO" id="GO:0008270">
    <property type="term" value="F:zinc ion binding"/>
    <property type="evidence" value="ECO:0007669"/>
    <property type="project" value="InterPro"/>
</dbReference>
<evidence type="ECO:0000256" key="3">
    <source>
        <dbReference type="SAM" id="MobiDB-lite"/>
    </source>
</evidence>
<reference evidence="5" key="1">
    <citation type="journal article" date="2021" name="Nat. Commun.">
        <title>Genetic determinants of endophytism in the Arabidopsis root mycobiome.</title>
        <authorList>
            <person name="Mesny F."/>
            <person name="Miyauchi S."/>
            <person name="Thiergart T."/>
            <person name="Pickel B."/>
            <person name="Atanasova L."/>
            <person name="Karlsson M."/>
            <person name="Huettel B."/>
            <person name="Barry K.W."/>
            <person name="Haridas S."/>
            <person name="Chen C."/>
            <person name="Bauer D."/>
            <person name="Andreopoulos W."/>
            <person name="Pangilinan J."/>
            <person name="LaButti K."/>
            <person name="Riley R."/>
            <person name="Lipzen A."/>
            <person name="Clum A."/>
            <person name="Drula E."/>
            <person name="Henrissat B."/>
            <person name="Kohler A."/>
            <person name="Grigoriev I.V."/>
            <person name="Martin F.M."/>
            <person name="Hacquard S."/>
        </authorList>
    </citation>
    <scope>NUCLEOTIDE SEQUENCE</scope>
    <source>
        <strain evidence="5">MPI-CAGE-AT-0021</strain>
    </source>
</reference>
<dbReference type="InterPro" id="IPR001138">
    <property type="entry name" value="Zn2Cys6_DnaBD"/>
</dbReference>
<feature type="compositionally biased region" description="Polar residues" evidence="3">
    <location>
        <begin position="212"/>
        <end position="222"/>
    </location>
</feature>
<dbReference type="CDD" id="cd00067">
    <property type="entry name" value="GAL4"/>
    <property type="match status" value="1"/>
</dbReference>
<dbReference type="GO" id="GO:0045944">
    <property type="term" value="P:positive regulation of transcription by RNA polymerase II"/>
    <property type="evidence" value="ECO:0007669"/>
    <property type="project" value="TreeGrafter"/>
</dbReference>
<dbReference type="PROSITE" id="PS00463">
    <property type="entry name" value="ZN2_CY6_FUNGAL_1"/>
    <property type="match status" value="1"/>
</dbReference>
<sequence length="845" mass="93589">MGNGSFLGGNPAKGRQPTTPDDLETSHAKRARRERQQAGDEVLHNMRVRVTRACDECRRRKDRCDGQRPSCQSCSIANRICAYIPSKKRGLRTGYVRSLEMLLGFLFGTVEGSEAWISALLEGGALRPAFYLRGSTENIQDPAEFAMQMWRTSSVLKRLENLPFMSEAAEDDDRQTDTLEGRLAQALGSIAQLNDGENESSSQISAEVPLSPMNTEPTSPPVLQSLLSHHEAISSQELHPENTPTASCSITLQENLGFTSLSTREALPIPKGNQMVLPPHWSDLLDLYFVNTHSWFPISHKHELLRTAYTLVNKSSIAYPTNATERGDCAFLWAVMAYSSHQTDNLDAIQGRASQNNGLAQSLLASAKNFATCGDGEQALGHVRSLLVLALLEVVKGDFKPAWITIGQAIYVVASLEFIPGPFTQTNRPPEEGAKRTILGCIALETLIAFRLRVRPYFRRSDIQDLGPLQTEGIEEWEPWQPRLGSGQTPLTHNSLYRQAPGHVLSIFAKFVEVMGFLNDLLRRLEGEARRSSLREISQSLEHLMVMIAPYNPGGSDAELSPQILNLHLACNCVDQFIKDGQLLLSDVQPDHLRMERWGQTRRLASVLKEKTQGIGAPWIVPPVLVYLFLLDQVVGNAMSSDNADIEQRIALKASLCELEDSWRKFNTASGASVGLGSDGNNSPTHQKRQTDLPQEPLHKGTDMPTANATSINPGSLISTHYNIPSQSVTSETTRISQIEARPSITIHDQSKNTDVSSLRQEYDQEDQPGLRTQVPKLSEFDQGLNLDPLSDSLLEGMEEDSLFDSLATLDPVDWVANPPEFMRHLGDLRDAPSDLQSFFDAEPR</sequence>
<dbReference type="CDD" id="cd12148">
    <property type="entry name" value="fungal_TF_MHR"/>
    <property type="match status" value="1"/>
</dbReference>
<accession>A0A9P9EL48</accession>
<keyword evidence="6" id="KW-1185">Reference proteome</keyword>
<dbReference type="EMBL" id="JAGMUU010000012">
    <property type="protein sequence ID" value="KAH7141504.1"/>
    <property type="molecule type" value="Genomic_DNA"/>
</dbReference>
<feature type="region of interest" description="Disordered" evidence="3">
    <location>
        <begin position="671"/>
        <end position="756"/>
    </location>
</feature>
<evidence type="ECO:0000313" key="5">
    <source>
        <dbReference type="EMBL" id="KAH7141504.1"/>
    </source>
</evidence>
<proteinExistence type="predicted"/>
<dbReference type="Pfam" id="PF04082">
    <property type="entry name" value="Fungal_trans"/>
    <property type="match status" value="1"/>
</dbReference>
<dbReference type="Gene3D" id="4.10.240.10">
    <property type="entry name" value="Zn(2)-C6 fungal-type DNA-binding domain"/>
    <property type="match status" value="1"/>
</dbReference>
<dbReference type="Proteomes" id="UP000717696">
    <property type="component" value="Unassembled WGS sequence"/>
</dbReference>
<evidence type="ECO:0000313" key="6">
    <source>
        <dbReference type="Proteomes" id="UP000717696"/>
    </source>
</evidence>